<feature type="transmembrane region" description="Helical" evidence="1">
    <location>
        <begin position="125"/>
        <end position="149"/>
    </location>
</feature>
<evidence type="ECO:0000313" key="3">
    <source>
        <dbReference type="Proteomes" id="UP000779070"/>
    </source>
</evidence>
<reference evidence="2 3" key="1">
    <citation type="submission" date="2021-02" db="EMBL/GenBank/DDBJ databases">
        <title>Draft Genome Sequences of 5 Vibrio neptunius Strains Isolated From of Bivalve Hatcheries.</title>
        <authorList>
            <person name="Galvis F."/>
            <person name="Barja J.L."/>
            <person name="Lemos M.L."/>
            <person name="Balado M."/>
        </authorList>
    </citation>
    <scope>NUCLEOTIDE SEQUENCE [LARGE SCALE GENOMIC DNA]</scope>
    <source>
        <strain evidence="2 3">PP-145.98</strain>
    </source>
</reference>
<dbReference type="RefSeq" id="WP_206368836.1">
    <property type="nucleotide sequence ID" value="NZ_CAWPTM010000101.1"/>
</dbReference>
<evidence type="ECO:0000256" key="1">
    <source>
        <dbReference type="SAM" id="Phobius"/>
    </source>
</evidence>
<keyword evidence="1" id="KW-0812">Transmembrane</keyword>
<dbReference type="InterPro" id="IPR053170">
    <property type="entry name" value="Transcription_regulator"/>
</dbReference>
<evidence type="ECO:0000313" key="2">
    <source>
        <dbReference type="EMBL" id="MBN3576624.1"/>
    </source>
</evidence>
<feature type="transmembrane region" description="Helical" evidence="1">
    <location>
        <begin position="93"/>
        <end position="113"/>
    </location>
</feature>
<sequence length="333" mass="37919">MDPLTQGLIGAALPQSVSDKKHSLVAGGLGMLAGMSPDLDVFIRSSHDPLLFLEYHRQFTHSLLFIPLGSLVCSLVLHWWFARRFGLKFSQSWLYCALGFATHALLDACTSYGTQLLWPITDKRYAWNIVSIVDPVFTAPLLIGIAVTLRKRTPWGARVALLWGLSYLSLGVIQKERAYHEGWQLAQVRNHAPNRLVVKPSFANLLVWKVLYETDSYYHVDAVRLGRTTKVYAGESISRIDLERDLPWLDMHSQQAKDLERFRRFSDGYLAIDPNDKLGVIDVRYSVVPNQFAPLWGIKLSPSAAKNVHAQYVTHRNTSSETRQRFWSMLFDF</sequence>
<dbReference type="Pfam" id="PF04307">
    <property type="entry name" value="YdjM"/>
    <property type="match status" value="1"/>
</dbReference>
<dbReference type="PANTHER" id="PTHR40031">
    <property type="entry name" value="HYPOTHETICAL MEMBRANE SPANNING PROTEIN"/>
    <property type="match status" value="1"/>
</dbReference>
<dbReference type="InterPro" id="IPR007404">
    <property type="entry name" value="YdjM-like"/>
</dbReference>
<dbReference type="PANTHER" id="PTHR40031:SF1">
    <property type="entry name" value="MEMBRANE-BOUND METAL-DEPENDENT HYDROLASE"/>
    <property type="match status" value="1"/>
</dbReference>
<feature type="transmembrane region" description="Helical" evidence="1">
    <location>
        <begin position="59"/>
        <end position="81"/>
    </location>
</feature>
<dbReference type="EMBL" id="JAFHLB010000002">
    <property type="protein sequence ID" value="MBN3576624.1"/>
    <property type="molecule type" value="Genomic_DNA"/>
</dbReference>
<comment type="caution">
    <text evidence="2">The sequence shown here is derived from an EMBL/GenBank/DDBJ whole genome shotgun (WGS) entry which is preliminary data.</text>
</comment>
<dbReference type="GO" id="GO:0016787">
    <property type="term" value="F:hydrolase activity"/>
    <property type="evidence" value="ECO:0007669"/>
    <property type="project" value="UniProtKB-KW"/>
</dbReference>
<gene>
    <name evidence="2" type="ORF">JYA62_02930</name>
</gene>
<keyword evidence="3" id="KW-1185">Reference proteome</keyword>
<protein>
    <submittedName>
        <fullName evidence="2">Metal-dependent hydrolase</fullName>
    </submittedName>
</protein>
<accession>A0ABS2ZYG8</accession>
<dbReference type="Proteomes" id="UP000779070">
    <property type="component" value="Unassembled WGS sequence"/>
</dbReference>
<name>A0ABS2ZYG8_9VIBR</name>
<proteinExistence type="predicted"/>
<keyword evidence="2" id="KW-0378">Hydrolase</keyword>
<keyword evidence="1" id="KW-1133">Transmembrane helix</keyword>
<keyword evidence="1" id="KW-0472">Membrane</keyword>
<organism evidence="2 3">
    <name type="scientific">Vibrio neptunius</name>
    <dbReference type="NCBI Taxonomy" id="170651"/>
    <lineage>
        <taxon>Bacteria</taxon>
        <taxon>Pseudomonadati</taxon>
        <taxon>Pseudomonadota</taxon>
        <taxon>Gammaproteobacteria</taxon>
        <taxon>Vibrionales</taxon>
        <taxon>Vibrionaceae</taxon>
        <taxon>Vibrio</taxon>
    </lineage>
</organism>